<proteinExistence type="predicted"/>
<gene>
    <name evidence="1" type="ORF">WG926_14145</name>
</gene>
<evidence type="ECO:0000313" key="1">
    <source>
        <dbReference type="EMBL" id="MEN2989452.1"/>
    </source>
</evidence>
<name>A0ABU9YKX1_9PROT</name>
<comment type="caution">
    <text evidence="1">The sequence shown here is derived from an EMBL/GenBank/DDBJ whole genome shotgun (WGS) entry which is preliminary data.</text>
</comment>
<dbReference type="EMBL" id="JBBKTW010000005">
    <property type="protein sequence ID" value="MEN2989452.1"/>
    <property type="molecule type" value="Genomic_DNA"/>
</dbReference>
<accession>A0ABU9YKX1</accession>
<reference evidence="1 2" key="1">
    <citation type="submission" date="2024-03" db="EMBL/GenBank/DDBJ databases">
        <title>High-quality draft genome sequencing of Tistrella sp. BH-R2-4.</title>
        <authorList>
            <person name="Dong C."/>
        </authorList>
    </citation>
    <scope>NUCLEOTIDE SEQUENCE [LARGE SCALE GENOMIC DNA]</scope>
    <source>
        <strain evidence="1 2">BH-R2-4</strain>
    </source>
</reference>
<protein>
    <submittedName>
        <fullName evidence="1">Uncharacterized protein</fullName>
    </submittedName>
</protein>
<keyword evidence="2" id="KW-1185">Reference proteome</keyword>
<organism evidence="1 2">
    <name type="scientific">Tistrella arctica</name>
    <dbReference type="NCBI Taxonomy" id="3133430"/>
    <lineage>
        <taxon>Bacteria</taxon>
        <taxon>Pseudomonadati</taxon>
        <taxon>Pseudomonadota</taxon>
        <taxon>Alphaproteobacteria</taxon>
        <taxon>Geminicoccales</taxon>
        <taxon>Geminicoccaceae</taxon>
        <taxon>Tistrella</taxon>
    </lineage>
</organism>
<sequence>MNDNHDYLVASRQGIYYVNHSEYRLLRDGYYFGITVSGADIYCFKSRPLVEAAENPRCGSIVRYRYRDGELSDGEVMVEGLDYNGHQVDVFDGAFWLVDSGNQQILEFDANWNQTAHRIGPPVARRSADDAHINAFHGRGDRIYLMFHNGHRGIPSEIVEFDRGFRETGRTRLASTACHDVVPLEDGSLLYCESIKGQLAIVGGERYKIDALYTRGLAVGDAEIAVGSSLYGARASRHMLPGFVTFLDRAYNRVARLHLPAAPTQIRRLDGNDRSLSTPR</sequence>
<dbReference type="RefSeq" id="WP_345933022.1">
    <property type="nucleotide sequence ID" value="NZ_JBBKTV010000004.1"/>
</dbReference>
<evidence type="ECO:0000313" key="2">
    <source>
        <dbReference type="Proteomes" id="UP001413721"/>
    </source>
</evidence>
<dbReference type="Proteomes" id="UP001413721">
    <property type="component" value="Unassembled WGS sequence"/>
</dbReference>